<evidence type="ECO:0000313" key="10">
    <source>
        <dbReference type="Proteomes" id="UP000253495"/>
    </source>
</evidence>
<dbReference type="EMBL" id="QPJC01000002">
    <property type="protein sequence ID" value="RCW46252.1"/>
    <property type="molecule type" value="Genomic_DNA"/>
</dbReference>
<dbReference type="GO" id="GO:0005886">
    <property type="term" value="C:plasma membrane"/>
    <property type="evidence" value="ECO:0007669"/>
    <property type="project" value="UniProtKB-SubCell"/>
</dbReference>
<evidence type="ECO:0000256" key="6">
    <source>
        <dbReference type="ARBA" id="ARBA00023136"/>
    </source>
</evidence>
<name>A0A368VZI1_9ACTN</name>
<feature type="transmembrane region" description="Helical" evidence="8">
    <location>
        <begin position="198"/>
        <end position="219"/>
    </location>
</feature>
<evidence type="ECO:0000256" key="5">
    <source>
        <dbReference type="ARBA" id="ARBA00022989"/>
    </source>
</evidence>
<dbReference type="PANTHER" id="PTHR34856">
    <property type="entry name" value="PROTEIN NRFD"/>
    <property type="match status" value="1"/>
</dbReference>
<evidence type="ECO:0000256" key="7">
    <source>
        <dbReference type="SAM" id="MobiDB-lite"/>
    </source>
</evidence>
<proteinExistence type="inferred from homology"/>
<dbReference type="PANTHER" id="PTHR34856:SF2">
    <property type="entry name" value="PROTEIN NRFD"/>
    <property type="match status" value="1"/>
</dbReference>
<accession>A0A368VZI1</accession>
<dbReference type="Proteomes" id="UP000253495">
    <property type="component" value="Unassembled WGS sequence"/>
</dbReference>
<reference evidence="9 10" key="1">
    <citation type="submission" date="2018-07" db="EMBL/GenBank/DDBJ databases">
        <title>Genomic Encyclopedia of Type Strains, Phase III (KMG-III): the genomes of soil and plant-associated and newly described type strains.</title>
        <authorList>
            <person name="Whitman W."/>
        </authorList>
    </citation>
    <scope>NUCLEOTIDE SEQUENCE [LARGE SCALE GENOMIC DNA]</scope>
    <source>
        <strain evidence="9 10">CECT 8575</strain>
    </source>
</reference>
<dbReference type="OrthoDB" id="112837at2"/>
<keyword evidence="3" id="KW-1003">Cell membrane</keyword>
<dbReference type="Gene3D" id="1.20.1630.10">
    <property type="entry name" value="Formate dehydrogenase/DMSO reductase domain"/>
    <property type="match status" value="1"/>
</dbReference>
<feature type="transmembrane region" description="Helical" evidence="8">
    <location>
        <begin position="93"/>
        <end position="111"/>
    </location>
</feature>
<feature type="transmembrane region" description="Helical" evidence="8">
    <location>
        <begin position="61"/>
        <end position="81"/>
    </location>
</feature>
<feature type="transmembrane region" description="Helical" evidence="8">
    <location>
        <begin position="131"/>
        <end position="151"/>
    </location>
</feature>
<evidence type="ECO:0000256" key="4">
    <source>
        <dbReference type="ARBA" id="ARBA00022692"/>
    </source>
</evidence>
<evidence type="ECO:0000256" key="2">
    <source>
        <dbReference type="ARBA" id="ARBA00008929"/>
    </source>
</evidence>
<keyword evidence="5 8" id="KW-1133">Transmembrane helix</keyword>
<keyword evidence="10" id="KW-1185">Reference proteome</keyword>
<dbReference type="InterPro" id="IPR052049">
    <property type="entry name" value="Electron_transfer_protein"/>
</dbReference>
<comment type="subcellular location">
    <subcellularLocation>
        <location evidence="1">Cell membrane</location>
        <topology evidence="1">Multi-pass membrane protein</topology>
    </subcellularLocation>
</comment>
<dbReference type="RefSeq" id="WP_114452034.1">
    <property type="nucleotide sequence ID" value="NZ_QPJC01000002.1"/>
</dbReference>
<feature type="region of interest" description="Disordered" evidence="7">
    <location>
        <begin position="324"/>
        <end position="346"/>
    </location>
</feature>
<evidence type="ECO:0000256" key="3">
    <source>
        <dbReference type="ARBA" id="ARBA00022475"/>
    </source>
</evidence>
<evidence type="ECO:0000256" key="8">
    <source>
        <dbReference type="SAM" id="Phobius"/>
    </source>
</evidence>
<evidence type="ECO:0000256" key="1">
    <source>
        <dbReference type="ARBA" id="ARBA00004651"/>
    </source>
</evidence>
<protein>
    <submittedName>
        <fullName evidence="9">Polysulfide reductase NrfD</fullName>
    </submittedName>
</protein>
<sequence length="346" mass="35547">MSDSEVTRQGLRGTRPDREALIGVAAGRDGEQPPGGDTEFTSYYGRPVINSPVWESPDIPGYLFLGGLAGAASLLASGADLTRRPELARVAKAGAFGGAALSVAALVHDLGKPGRFLNMLRVFKVTSPMSVGSWLLAGFTPLAGISTVSAWTGRAPRWGATATAGAAALGPAVAAYTAALVSDTAVPAWHDGYREMPFVFVGSGATAAGGLGLLAAPAAQAAPARNMATFGVATELTSGQWMEHRLGMVAEPYSSGRSGRYMRAGKVLSVVGLAGALLGRGNRLVNALSGATLLAASAATRWGVFHAGTASADDPKYTVVPQRERLRRGEQARSGDAHTAPPDRTH</sequence>
<dbReference type="AlphaFoldDB" id="A0A368VZI1"/>
<comment type="caution">
    <text evidence="9">The sequence shown here is derived from an EMBL/GenBank/DDBJ whole genome shotgun (WGS) entry which is preliminary data.</text>
</comment>
<gene>
    <name evidence="9" type="ORF">DFQ14_102555</name>
</gene>
<organism evidence="9 10">
    <name type="scientific">Halopolyspora algeriensis</name>
    <dbReference type="NCBI Taxonomy" id="1500506"/>
    <lineage>
        <taxon>Bacteria</taxon>
        <taxon>Bacillati</taxon>
        <taxon>Actinomycetota</taxon>
        <taxon>Actinomycetes</taxon>
        <taxon>Actinomycetes incertae sedis</taxon>
        <taxon>Halopolyspora</taxon>
    </lineage>
</organism>
<evidence type="ECO:0000313" key="9">
    <source>
        <dbReference type="EMBL" id="RCW46252.1"/>
    </source>
</evidence>
<keyword evidence="4 8" id="KW-0812">Transmembrane</keyword>
<comment type="similarity">
    <text evidence="2">Belongs to the NrfD family.</text>
</comment>
<feature type="transmembrane region" description="Helical" evidence="8">
    <location>
        <begin position="158"/>
        <end position="178"/>
    </location>
</feature>
<keyword evidence="6 8" id="KW-0472">Membrane</keyword>
<dbReference type="InterPro" id="IPR005614">
    <property type="entry name" value="NrfD-like"/>
</dbReference>
<dbReference type="Pfam" id="PF03916">
    <property type="entry name" value="NrfD"/>
    <property type="match status" value="1"/>
</dbReference>